<organism evidence="1 2">
    <name type="scientific">Hymenobacter rigui</name>
    <dbReference type="NCBI Taxonomy" id="334424"/>
    <lineage>
        <taxon>Bacteria</taxon>
        <taxon>Pseudomonadati</taxon>
        <taxon>Bacteroidota</taxon>
        <taxon>Cytophagia</taxon>
        <taxon>Cytophagales</taxon>
        <taxon>Hymenobacteraceae</taxon>
        <taxon>Hymenobacter</taxon>
    </lineage>
</organism>
<evidence type="ECO:0000313" key="1">
    <source>
        <dbReference type="EMBL" id="RSK51149.1"/>
    </source>
</evidence>
<name>A0A3R9MQH4_9BACT</name>
<reference evidence="1 2" key="1">
    <citation type="submission" date="2018-12" db="EMBL/GenBank/DDBJ databases">
        <authorList>
            <person name="Feng G."/>
            <person name="Zhu H."/>
        </authorList>
    </citation>
    <scope>NUCLEOTIDE SEQUENCE [LARGE SCALE GENOMIC DNA]</scope>
    <source>
        <strain evidence="1 2">KCTC 12533</strain>
    </source>
</reference>
<dbReference type="EMBL" id="RWIT01000001">
    <property type="protein sequence ID" value="RSK51149.1"/>
    <property type="molecule type" value="Genomic_DNA"/>
</dbReference>
<dbReference type="SUPFAM" id="SSF53474">
    <property type="entry name" value="alpha/beta-Hydrolases"/>
    <property type="match status" value="1"/>
</dbReference>
<dbReference type="InterPro" id="IPR029058">
    <property type="entry name" value="AB_hydrolase_fold"/>
</dbReference>
<evidence type="ECO:0000313" key="2">
    <source>
        <dbReference type="Proteomes" id="UP000273500"/>
    </source>
</evidence>
<accession>A0A3R9MQH4</accession>
<comment type="caution">
    <text evidence="1">The sequence shown here is derived from an EMBL/GenBank/DDBJ whole genome shotgun (WGS) entry which is preliminary data.</text>
</comment>
<dbReference type="Gene3D" id="3.40.50.1820">
    <property type="entry name" value="alpha/beta hydrolase"/>
    <property type="match status" value="1"/>
</dbReference>
<proteinExistence type="predicted"/>
<dbReference type="Proteomes" id="UP000273500">
    <property type="component" value="Unassembled WGS sequence"/>
</dbReference>
<dbReference type="RefSeq" id="WP_125417627.1">
    <property type="nucleotide sequence ID" value="NZ_RWIT01000001.1"/>
</dbReference>
<gene>
    <name evidence="1" type="ORF">EI291_02205</name>
</gene>
<sequence>MPELAFEPVQAFYKAPQLRLVQQAEGGISVQAVREGDFLRGVLNWDSLQADFVWVRRGTAPARGFREQVLPGRKGLRLLLPDDTLTHHPALALVAFPATTAAATQRAMYLARHGVAALVVPTESTTPDSIAGATVSSALVALRRQTGVDSSKTGYWARGSSTRVVAAAAAREPRPAFVVLEGAGADTRAEAQPYTVFNQLRVPVLGLYAALDTTVQVRESARRLRTALGFRRGTQVRIVPQATPDFIQPGRTRPDGQWQWPQPAAGYWSGLVEWLRQR</sequence>
<protein>
    <submittedName>
        <fullName evidence="1">Uncharacterized protein</fullName>
    </submittedName>
</protein>
<keyword evidence="2" id="KW-1185">Reference proteome</keyword>
<dbReference type="AlphaFoldDB" id="A0A3R9MQH4"/>